<keyword evidence="1" id="KW-0808">Transferase</keyword>
<dbReference type="KEGG" id="aalt:CC77DRAFT_1099777"/>
<feature type="domain" description="Trichothecene 3-O-acetyltransferase-like N-terminal" evidence="2">
    <location>
        <begin position="16"/>
        <end position="169"/>
    </location>
</feature>
<evidence type="ECO:0000313" key="3">
    <source>
        <dbReference type="EMBL" id="OAG14717.1"/>
    </source>
</evidence>
<dbReference type="PANTHER" id="PTHR31896">
    <property type="entry name" value="FAMILY REGULATORY PROTEIN, PUTATIVE (AFU_ORTHOLOGUE AFUA_3G14730)-RELATED"/>
    <property type="match status" value="1"/>
</dbReference>
<dbReference type="RefSeq" id="XP_018380138.1">
    <property type="nucleotide sequence ID" value="XM_018530023.1"/>
</dbReference>
<reference evidence="3 4" key="1">
    <citation type="submission" date="2016-05" db="EMBL/GenBank/DDBJ databases">
        <title>Comparative analysis of secretome profiles of manganese(II)-oxidizing ascomycete fungi.</title>
        <authorList>
            <consortium name="DOE Joint Genome Institute"/>
            <person name="Zeiner C.A."/>
            <person name="Purvine S.O."/>
            <person name="Zink E.M."/>
            <person name="Wu S."/>
            <person name="Pasa-Tolic L."/>
            <person name="Chaput D.L."/>
            <person name="Haridas S."/>
            <person name="Grigoriev I.V."/>
            <person name="Santelli C.M."/>
            <person name="Hansel C.M."/>
        </authorList>
    </citation>
    <scope>NUCLEOTIDE SEQUENCE [LARGE SCALE GENOMIC DNA]</scope>
    <source>
        <strain evidence="3 4">SRC1lrK2f</strain>
    </source>
</reference>
<dbReference type="Pfam" id="PF22664">
    <property type="entry name" value="TRI-like_N"/>
    <property type="match status" value="1"/>
</dbReference>
<sequence length="448" mass="48934">MEGQLDIFGQQSFFTINTQICFAFTTSDTSSHETIVGMLNNGLARLSAAFPWLACDVVNEGSGNGSTGVYKFKASAGAHAVVVKDLSRDTSIPTMDSFVRAGFPISMLDEEMVAPRKTFTDQTHSKSAPAFLIQATFIPGGLLLTFLAQHNTMDMTGQAHMIRLFSKACCGAQFTSDELFHGNIERHNIVPLLEDSYIPGPELDRHIVKSSTESPASDQMSSPRPNYVWAYFGFSSRSLAALKSIATESVTAPAYISTDDALTALIWQSVQRARLPRLQPAARSSIARAIDVRSVLKISPLYPGPIQDSAYTTISLETLVSRPLGTIALHLRSALDPASVEFHARAVATFLSRTANKAIFSSTADFDMSRDLILSSWSKVQTSDLDFGLGLGRPKAVRRPRFKALEGLVFLMPKSLEEDVAAAICLREEDMNRLKTDAYFGTYAQYIG</sequence>
<organism evidence="3 4">
    <name type="scientific">Alternaria alternata</name>
    <name type="common">Alternaria rot fungus</name>
    <name type="synonym">Torula alternata</name>
    <dbReference type="NCBI Taxonomy" id="5599"/>
    <lineage>
        <taxon>Eukaryota</taxon>
        <taxon>Fungi</taxon>
        <taxon>Dikarya</taxon>
        <taxon>Ascomycota</taxon>
        <taxon>Pezizomycotina</taxon>
        <taxon>Dothideomycetes</taxon>
        <taxon>Pleosporomycetidae</taxon>
        <taxon>Pleosporales</taxon>
        <taxon>Pleosporineae</taxon>
        <taxon>Pleosporaceae</taxon>
        <taxon>Alternaria</taxon>
        <taxon>Alternaria sect. Alternaria</taxon>
        <taxon>Alternaria alternata complex</taxon>
    </lineage>
</organism>
<dbReference type="AlphaFoldDB" id="A0A177D629"/>
<dbReference type="VEuPathDB" id="FungiDB:CC77DRAFT_1099777"/>
<keyword evidence="4" id="KW-1185">Reference proteome</keyword>
<dbReference type="GeneID" id="29115617"/>
<evidence type="ECO:0000259" key="2">
    <source>
        <dbReference type="Pfam" id="PF22664"/>
    </source>
</evidence>
<protein>
    <recommendedName>
        <fullName evidence="2">Trichothecene 3-O-acetyltransferase-like N-terminal domain-containing protein</fullName>
    </recommendedName>
</protein>
<dbReference type="Gene3D" id="3.30.559.10">
    <property type="entry name" value="Chloramphenicol acetyltransferase-like domain"/>
    <property type="match status" value="2"/>
</dbReference>
<evidence type="ECO:0000256" key="1">
    <source>
        <dbReference type="ARBA" id="ARBA00022679"/>
    </source>
</evidence>
<name>A0A177D629_ALTAL</name>
<dbReference type="Proteomes" id="UP000077248">
    <property type="component" value="Unassembled WGS sequence"/>
</dbReference>
<evidence type="ECO:0000313" key="4">
    <source>
        <dbReference type="Proteomes" id="UP000077248"/>
    </source>
</evidence>
<dbReference type="InterPro" id="IPR023213">
    <property type="entry name" value="CAT-like_dom_sf"/>
</dbReference>
<dbReference type="InterPro" id="IPR054710">
    <property type="entry name" value="Tri101-like_N"/>
</dbReference>
<accession>A0A177D629</accession>
<dbReference type="InterPro" id="IPR051283">
    <property type="entry name" value="Sec_Metabolite_Acyltrans"/>
</dbReference>
<dbReference type="EMBL" id="KV441498">
    <property type="protein sequence ID" value="OAG14717.1"/>
    <property type="molecule type" value="Genomic_DNA"/>
</dbReference>
<gene>
    <name evidence="3" type="ORF">CC77DRAFT_1099777</name>
</gene>
<dbReference type="OMA" id="AFIWQSV"/>
<dbReference type="GO" id="GO:0016740">
    <property type="term" value="F:transferase activity"/>
    <property type="evidence" value="ECO:0007669"/>
    <property type="project" value="UniProtKB-KW"/>
</dbReference>
<proteinExistence type="predicted"/>
<dbReference type="PANTHER" id="PTHR31896:SF64">
    <property type="entry name" value="TRICHOTHECENE 3-O-ACETYLTRANSFERASE"/>
    <property type="match status" value="1"/>
</dbReference>